<feature type="compositionally biased region" description="Low complexity" evidence="1">
    <location>
        <begin position="689"/>
        <end position="708"/>
    </location>
</feature>
<feature type="compositionally biased region" description="Low complexity" evidence="1">
    <location>
        <begin position="731"/>
        <end position="750"/>
    </location>
</feature>
<feature type="compositionally biased region" description="Basic and acidic residues" evidence="1">
    <location>
        <begin position="275"/>
        <end position="289"/>
    </location>
</feature>
<gene>
    <name evidence="2" type="ORF">F8M41_015212</name>
</gene>
<feature type="region of interest" description="Disordered" evidence="1">
    <location>
        <begin position="271"/>
        <end position="307"/>
    </location>
</feature>
<dbReference type="OrthoDB" id="2422757at2759"/>
<feature type="compositionally biased region" description="Polar residues" evidence="1">
    <location>
        <begin position="534"/>
        <end position="543"/>
    </location>
</feature>
<feature type="compositionally biased region" description="Polar residues" evidence="1">
    <location>
        <begin position="1"/>
        <end position="38"/>
    </location>
</feature>
<dbReference type="EMBL" id="WTPW01000316">
    <property type="protein sequence ID" value="KAF0523959.1"/>
    <property type="molecule type" value="Genomic_DNA"/>
</dbReference>
<feature type="compositionally biased region" description="Low complexity" evidence="1">
    <location>
        <begin position="544"/>
        <end position="556"/>
    </location>
</feature>
<feature type="compositionally biased region" description="Low complexity" evidence="1">
    <location>
        <begin position="812"/>
        <end position="841"/>
    </location>
</feature>
<feature type="compositionally biased region" description="Low complexity" evidence="1">
    <location>
        <begin position="87"/>
        <end position="103"/>
    </location>
</feature>
<feature type="compositionally biased region" description="Polar residues" evidence="1">
    <location>
        <begin position="625"/>
        <end position="635"/>
    </location>
</feature>
<evidence type="ECO:0000256" key="1">
    <source>
        <dbReference type="SAM" id="MobiDB-lite"/>
    </source>
</evidence>
<evidence type="ECO:0000313" key="3">
    <source>
        <dbReference type="Proteomes" id="UP000439903"/>
    </source>
</evidence>
<feature type="compositionally biased region" description="Polar residues" evidence="1">
    <location>
        <begin position="709"/>
        <end position="719"/>
    </location>
</feature>
<dbReference type="Proteomes" id="UP000439903">
    <property type="component" value="Unassembled WGS sequence"/>
</dbReference>
<feature type="compositionally biased region" description="Polar residues" evidence="1">
    <location>
        <begin position="290"/>
        <end position="302"/>
    </location>
</feature>
<keyword evidence="3" id="KW-1185">Reference proteome</keyword>
<sequence>MSTEVPLNVGSQQTQSMSTDNLQKPADNQVSSEYQRSYSWKLPIVQVNKPPRGPSRSEYQREFTWKKSPPPTTSSTPVKELLSDSKPVPQSTPQSASQSSQPSVLDNNKSIDVARLADVSVKASTTGDGFNNIRNTPEPKVINVSMELNVKQNYTVVTEPDIPNSNSGKFTSSAGTDKWKDTLRSGSIESNLDPIEKKMVVLEGSRLSKRSRCRSMYSIRDELKTKELASQLSNPYESEYNQQYLNWEEYYDHERKPLRRRGSWSAPLDNFRSLDGLDRNDPKFSESRKLQSSSNNDVTSVKSNRDRHLIRPSTSAEYRNYRSNNNNDYYDSPTDKFSKLNLGDYNYSNQIKSNEMQRTKSNEMQKIKSNEMQKTISVEMQKTKSSGSSPLRNSVLNHDDLTTPDYRRRNTSNIEYPGRPRNRDTHMDERRRDYEHLYDNRHDNRQDNRQDTFYNDKIRKNDYDEKRHNKSHDDRYNNNNHHLDKNYNYYVTERQLDNGYDVRNNINNRRDHDEYDKHSNRSTHISDKDLYGRYTNQLSSNGHSRNTSNTSYSSTSDLDPSRLYGNSNPSYLDHIRHRATASDTSSISTPSSPSTPNGFYDDDPRLRKSNGLDPRIYKEQIYSPAITSRPHTPRSNLPLEDDKDRYYRSSPSRNKYYPEDEIDDISHNYSSSKRQPHLSSILKDKSLVTKSPTPSTPRSYRSAYSSPSITRATSPTRSTYSKKHHNYNYDTSSPTLSPTYSSRPPSRATSVSSHATSIEEESVVLTDILRDADTLTLMNLTDQLKIFKHREFSPPSVVKPTSRSTPGTRRQSVSTTKSSTTKNSTTKNSTTKTTKGVKSSSAPGTPNTAQKKKSTKPMTKPMTKSTKSPSSTSSVTSYRDAYRDYTRPQPPPPTKTDFSAAREALNLAKLKVEEMLELVSNNGSLY</sequence>
<feature type="region of interest" description="Disordered" evidence="1">
    <location>
        <begin position="794"/>
        <end position="899"/>
    </location>
</feature>
<feature type="compositionally biased region" description="Basic and acidic residues" evidence="1">
    <location>
        <begin position="421"/>
        <end position="485"/>
    </location>
</feature>
<accession>A0A8H4ENF8</accession>
<feature type="region of interest" description="Disordered" evidence="1">
    <location>
        <begin position="1"/>
        <end position="108"/>
    </location>
</feature>
<dbReference type="AlphaFoldDB" id="A0A8H4ENF8"/>
<feature type="compositionally biased region" description="Low complexity" evidence="1">
    <location>
        <begin position="856"/>
        <end position="874"/>
    </location>
</feature>
<reference evidence="2 3" key="1">
    <citation type="journal article" date="2019" name="Environ. Microbiol.">
        <title>At the nexus of three kingdoms: the genome of the mycorrhizal fungus Gigaspora margarita provides insights into plant, endobacterial and fungal interactions.</title>
        <authorList>
            <person name="Venice F."/>
            <person name="Ghignone S."/>
            <person name="Salvioli di Fossalunga A."/>
            <person name="Amselem J."/>
            <person name="Novero M."/>
            <person name="Xianan X."/>
            <person name="Sedzielewska Toro K."/>
            <person name="Morin E."/>
            <person name="Lipzen A."/>
            <person name="Grigoriev I.V."/>
            <person name="Henrissat B."/>
            <person name="Martin F.M."/>
            <person name="Bonfante P."/>
        </authorList>
    </citation>
    <scope>NUCLEOTIDE SEQUENCE [LARGE SCALE GENOMIC DNA]</scope>
    <source>
        <strain evidence="2 3">BEG34</strain>
    </source>
</reference>
<feature type="compositionally biased region" description="Low complexity" evidence="1">
    <location>
        <begin position="582"/>
        <end position="596"/>
    </location>
</feature>
<comment type="caution">
    <text evidence="2">The sequence shown here is derived from an EMBL/GenBank/DDBJ whole genome shotgun (WGS) entry which is preliminary data.</text>
</comment>
<feature type="region of interest" description="Disordered" evidence="1">
    <location>
        <begin position="379"/>
        <end position="485"/>
    </location>
</feature>
<feature type="compositionally biased region" description="Basic and acidic residues" evidence="1">
    <location>
        <begin position="397"/>
        <end position="408"/>
    </location>
</feature>
<evidence type="ECO:0000313" key="2">
    <source>
        <dbReference type="EMBL" id="KAF0523959.1"/>
    </source>
</evidence>
<feature type="compositionally biased region" description="Polar residues" evidence="1">
    <location>
        <begin position="379"/>
        <end position="396"/>
    </location>
</feature>
<protein>
    <submittedName>
        <fullName evidence="2">Uncharacterized protein</fullName>
    </submittedName>
</protein>
<name>A0A8H4ENF8_GIGMA</name>
<organism evidence="2 3">
    <name type="scientific">Gigaspora margarita</name>
    <dbReference type="NCBI Taxonomy" id="4874"/>
    <lineage>
        <taxon>Eukaryota</taxon>
        <taxon>Fungi</taxon>
        <taxon>Fungi incertae sedis</taxon>
        <taxon>Mucoromycota</taxon>
        <taxon>Glomeromycotina</taxon>
        <taxon>Glomeromycetes</taxon>
        <taxon>Diversisporales</taxon>
        <taxon>Gigasporaceae</taxon>
        <taxon>Gigaspora</taxon>
    </lineage>
</organism>
<feature type="region of interest" description="Disordered" evidence="1">
    <location>
        <begin position="501"/>
        <end position="758"/>
    </location>
</feature>
<proteinExistence type="predicted"/>
<feature type="compositionally biased region" description="Basic and acidic residues" evidence="1">
    <location>
        <begin position="508"/>
        <end position="531"/>
    </location>
</feature>
<feature type="compositionally biased region" description="Polar residues" evidence="1">
    <location>
        <begin position="799"/>
        <end position="811"/>
    </location>
</feature>